<evidence type="ECO:0000313" key="1">
    <source>
        <dbReference type="EMBL" id="KAK6744765.1"/>
    </source>
</evidence>
<evidence type="ECO:0000313" key="2">
    <source>
        <dbReference type="Proteomes" id="UP001303046"/>
    </source>
</evidence>
<sequence length="130" mass="14806">MLYASFSVACITVRTSANEGTGSVCACSHMMTRREEALVNIWARCTVQKVNKFRFHDRHLDQNGRNEQGNMKFHRQGNLQNLWVWIAHVSVPNIPRTTGTLSSVLITNGIRVTKCRFCDTVWTREFSAST</sequence>
<gene>
    <name evidence="1" type="primary">Necator_chrIII.g12234</name>
    <name evidence="1" type="ORF">RB195_011468</name>
</gene>
<comment type="caution">
    <text evidence="1">The sequence shown here is derived from an EMBL/GenBank/DDBJ whole genome shotgun (WGS) entry which is preliminary data.</text>
</comment>
<name>A0ABR1D4M7_NECAM</name>
<protein>
    <recommendedName>
        <fullName evidence="3">Secreted protein</fullName>
    </recommendedName>
</protein>
<organism evidence="1 2">
    <name type="scientific">Necator americanus</name>
    <name type="common">Human hookworm</name>
    <dbReference type="NCBI Taxonomy" id="51031"/>
    <lineage>
        <taxon>Eukaryota</taxon>
        <taxon>Metazoa</taxon>
        <taxon>Ecdysozoa</taxon>
        <taxon>Nematoda</taxon>
        <taxon>Chromadorea</taxon>
        <taxon>Rhabditida</taxon>
        <taxon>Rhabditina</taxon>
        <taxon>Rhabditomorpha</taxon>
        <taxon>Strongyloidea</taxon>
        <taxon>Ancylostomatidae</taxon>
        <taxon>Bunostominae</taxon>
        <taxon>Necator</taxon>
    </lineage>
</organism>
<evidence type="ECO:0008006" key="3">
    <source>
        <dbReference type="Google" id="ProtNLM"/>
    </source>
</evidence>
<accession>A0ABR1D4M7</accession>
<dbReference type="Proteomes" id="UP001303046">
    <property type="component" value="Unassembled WGS sequence"/>
</dbReference>
<proteinExistence type="predicted"/>
<keyword evidence="2" id="KW-1185">Reference proteome</keyword>
<reference evidence="1 2" key="1">
    <citation type="submission" date="2023-08" db="EMBL/GenBank/DDBJ databases">
        <title>A Necator americanus chromosomal reference genome.</title>
        <authorList>
            <person name="Ilik V."/>
            <person name="Petrzelkova K.J."/>
            <person name="Pardy F."/>
            <person name="Fuh T."/>
            <person name="Niatou-Singa F.S."/>
            <person name="Gouil Q."/>
            <person name="Baker L."/>
            <person name="Ritchie M.E."/>
            <person name="Jex A.R."/>
            <person name="Gazzola D."/>
            <person name="Li H."/>
            <person name="Toshio Fujiwara R."/>
            <person name="Zhan B."/>
            <person name="Aroian R.V."/>
            <person name="Pafco B."/>
            <person name="Schwarz E.M."/>
        </authorList>
    </citation>
    <scope>NUCLEOTIDE SEQUENCE [LARGE SCALE GENOMIC DNA]</scope>
    <source>
        <strain evidence="1 2">Aroian</strain>
        <tissue evidence="1">Whole animal</tissue>
    </source>
</reference>
<dbReference type="EMBL" id="JAVFWL010000003">
    <property type="protein sequence ID" value="KAK6744765.1"/>
    <property type="molecule type" value="Genomic_DNA"/>
</dbReference>